<keyword evidence="2 6" id="KW-0812">Transmembrane</keyword>
<protein>
    <recommendedName>
        <fullName evidence="7">Rhodopsin domain-containing protein</fullName>
    </recommendedName>
</protein>
<dbReference type="InterPro" id="IPR052337">
    <property type="entry name" value="SAT4-like"/>
</dbReference>
<evidence type="ECO:0000256" key="6">
    <source>
        <dbReference type="SAM" id="Phobius"/>
    </source>
</evidence>
<keyword evidence="4 6" id="KW-0472">Membrane</keyword>
<accession>A0A1V6RDX3</accession>
<comment type="subcellular location">
    <subcellularLocation>
        <location evidence="1">Membrane</location>
        <topology evidence="1">Multi-pass membrane protein</topology>
    </subcellularLocation>
</comment>
<evidence type="ECO:0000256" key="4">
    <source>
        <dbReference type="ARBA" id="ARBA00023136"/>
    </source>
</evidence>
<dbReference type="STRING" id="60172.A0A1V6RDX3"/>
<dbReference type="Pfam" id="PF20684">
    <property type="entry name" value="Fung_rhodopsin"/>
    <property type="match status" value="1"/>
</dbReference>
<keyword evidence="3 6" id="KW-1133">Transmembrane helix</keyword>
<evidence type="ECO:0000313" key="9">
    <source>
        <dbReference type="Proteomes" id="UP000191612"/>
    </source>
</evidence>
<dbReference type="Proteomes" id="UP000191612">
    <property type="component" value="Unassembled WGS sequence"/>
</dbReference>
<feature type="transmembrane region" description="Helical" evidence="6">
    <location>
        <begin position="447"/>
        <end position="469"/>
    </location>
</feature>
<feature type="transmembrane region" description="Helical" evidence="6">
    <location>
        <begin position="498"/>
        <end position="520"/>
    </location>
</feature>
<feature type="domain" description="Rhodopsin" evidence="7">
    <location>
        <begin position="353"/>
        <end position="600"/>
    </location>
</feature>
<dbReference type="InterPro" id="IPR011009">
    <property type="entry name" value="Kinase-like_dom_sf"/>
</dbReference>
<proteinExistence type="inferred from homology"/>
<keyword evidence="9" id="KW-1185">Reference proteome</keyword>
<dbReference type="GO" id="GO:0016020">
    <property type="term" value="C:membrane"/>
    <property type="evidence" value="ECO:0007669"/>
    <property type="project" value="UniProtKB-SubCell"/>
</dbReference>
<dbReference type="AlphaFoldDB" id="A0A1V6RDX3"/>
<sequence>MDQSTGKYQYPVFQYSNFDVSAICRLAGEMRRLSCTCDLHQRPMRGGFNWAVFVLFADGIQWVLRSPAQNHPDLSERSVVKLLLSEAATLRYLKIYTDIPVPDVYSYCAYRNNPVRIPYILMSKAQGQSLNTMWENDDLRGRLDSLEMNKFYHSLIVALTKHAEKLPLGHHCFAAPVPSRNDYANKDLWQCARDLWNQFVTVGQKVDSAANRVDYVIAANVVKHLISEYERNWSGATFPVGFPLRHPDLTMSNIFVDDQYNITCIIDWGFATTVPLPLLLSPPGFPQSRHRLDERVCLGFRHGFQDAAGPNIHNILVGLSVPKAIQAALYDLGPRLLRDIWTLTGIAIVIVTLRVTAKIKIRKFGWDDILMVSALCLAIVGSALITVGIKCGFGRHVWDLDTTTVVPKVIMFDYLTQTFGIAGGTLGRISFIVFIIGLLGTKRSHRVILWIIVGLQILTNSILIIILFVQCPGHASAIWNQNGKDTCWDVRIQACYGYYQGSFNSATDLYLAVFSTYIFWNLNLKLRVKLGLVVLLGLGIFYLEFSAMAASVMKAVQTQVLAHADDDPTVATVNYDRWLYIEAYLVIITASIPCIRSLLRSVRGQTIETGRSAYELSSPYAGNSIPTSRSRRLTPTITGKSMIRISDNSSADDILEWNNNEIDGVHEMTESKKSIHVCV</sequence>
<dbReference type="InterPro" id="IPR049326">
    <property type="entry name" value="Rhodopsin_dom_fungi"/>
</dbReference>
<evidence type="ECO:0000259" key="7">
    <source>
        <dbReference type="Pfam" id="PF20684"/>
    </source>
</evidence>
<dbReference type="PANTHER" id="PTHR33048:SF155">
    <property type="entry name" value="INTEGRAL MEMBRANE PROTEIN"/>
    <property type="match status" value="1"/>
</dbReference>
<name>A0A1V6RDX3_9EURO</name>
<evidence type="ECO:0000313" key="8">
    <source>
        <dbReference type="EMBL" id="OQD99412.1"/>
    </source>
</evidence>
<feature type="transmembrane region" description="Helical" evidence="6">
    <location>
        <begin position="369"/>
        <end position="389"/>
    </location>
</feature>
<evidence type="ECO:0000256" key="5">
    <source>
        <dbReference type="ARBA" id="ARBA00038359"/>
    </source>
</evidence>
<feature type="transmembrane region" description="Helical" evidence="6">
    <location>
        <begin position="578"/>
        <end position="599"/>
    </location>
</feature>
<feature type="transmembrane region" description="Helical" evidence="6">
    <location>
        <begin position="340"/>
        <end position="357"/>
    </location>
</feature>
<dbReference type="SUPFAM" id="SSF56112">
    <property type="entry name" value="Protein kinase-like (PK-like)"/>
    <property type="match status" value="1"/>
</dbReference>
<organism evidence="8 9">
    <name type="scientific">Penicillium solitum</name>
    <dbReference type="NCBI Taxonomy" id="60172"/>
    <lineage>
        <taxon>Eukaryota</taxon>
        <taxon>Fungi</taxon>
        <taxon>Dikarya</taxon>
        <taxon>Ascomycota</taxon>
        <taxon>Pezizomycotina</taxon>
        <taxon>Eurotiomycetes</taxon>
        <taxon>Eurotiomycetidae</taxon>
        <taxon>Eurotiales</taxon>
        <taxon>Aspergillaceae</taxon>
        <taxon>Penicillium</taxon>
    </lineage>
</organism>
<feature type="transmembrane region" description="Helical" evidence="6">
    <location>
        <begin position="532"/>
        <end position="553"/>
    </location>
</feature>
<dbReference type="EMBL" id="MDYO01000006">
    <property type="protein sequence ID" value="OQD99412.1"/>
    <property type="molecule type" value="Genomic_DNA"/>
</dbReference>
<gene>
    <name evidence="8" type="ORF">PENSOL_c006G01786</name>
</gene>
<evidence type="ECO:0000256" key="1">
    <source>
        <dbReference type="ARBA" id="ARBA00004141"/>
    </source>
</evidence>
<comment type="caution">
    <text evidence="8">The sequence shown here is derived from an EMBL/GenBank/DDBJ whole genome shotgun (WGS) entry which is preliminary data.</text>
</comment>
<reference evidence="9" key="1">
    <citation type="journal article" date="2017" name="Nat. Microbiol.">
        <title>Global analysis of biosynthetic gene clusters reveals vast potential of secondary metabolite production in Penicillium species.</title>
        <authorList>
            <person name="Nielsen J.C."/>
            <person name="Grijseels S."/>
            <person name="Prigent S."/>
            <person name="Ji B."/>
            <person name="Dainat J."/>
            <person name="Nielsen K.F."/>
            <person name="Frisvad J.C."/>
            <person name="Workman M."/>
            <person name="Nielsen J."/>
        </authorList>
    </citation>
    <scope>NUCLEOTIDE SEQUENCE [LARGE SCALE GENOMIC DNA]</scope>
    <source>
        <strain evidence="9">IBT 29525</strain>
    </source>
</reference>
<dbReference type="PANTHER" id="PTHR33048">
    <property type="entry name" value="PTH11-LIKE INTEGRAL MEMBRANE PROTEIN (AFU_ORTHOLOGUE AFUA_5G11245)"/>
    <property type="match status" value="1"/>
</dbReference>
<comment type="similarity">
    <text evidence="5">Belongs to the SAT4 family.</text>
</comment>
<evidence type="ECO:0000256" key="3">
    <source>
        <dbReference type="ARBA" id="ARBA00022989"/>
    </source>
</evidence>
<evidence type="ECO:0000256" key="2">
    <source>
        <dbReference type="ARBA" id="ARBA00022692"/>
    </source>
</evidence>
<feature type="transmembrane region" description="Helical" evidence="6">
    <location>
        <begin position="419"/>
        <end position="440"/>
    </location>
</feature>